<dbReference type="AlphaFoldDB" id="A0A0H2R8M4"/>
<name>A0A0H2R8M4_9AGAM</name>
<dbReference type="EMBL" id="KQ086124">
    <property type="protein sequence ID" value="KLO07717.1"/>
    <property type="molecule type" value="Genomic_DNA"/>
</dbReference>
<reference evidence="1 2" key="1">
    <citation type="submission" date="2015-04" db="EMBL/GenBank/DDBJ databases">
        <title>Complete genome sequence of Schizopora paradoxa KUC8140, a cosmopolitan wood degrader in East Asia.</title>
        <authorList>
            <consortium name="DOE Joint Genome Institute"/>
            <person name="Min B."/>
            <person name="Park H."/>
            <person name="Jang Y."/>
            <person name="Kim J.-J."/>
            <person name="Kim K.H."/>
            <person name="Pangilinan J."/>
            <person name="Lipzen A."/>
            <person name="Riley R."/>
            <person name="Grigoriev I.V."/>
            <person name="Spatafora J.W."/>
            <person name="Choi I.-G."/>
        </authorList>
    </citation>
    <scope>NUCLEOTIDE SEQUENCE [LARGE SCALE GENOMIC DNA]</scope>
    <source>
        <strain evidence="1 2">KUC8140</strain>
    </source>
</reference>
<accession>A0A0H2R8M4</accession>
<dbReference type="InParanoid" id="A0A0H2R8M4"/>
<protein>
    <submittedName>
        <fullName evidence="1">Uncharacterized protein</fullName>
    </submittedName>
</protein>
<dbReference type="Proteomes" id="UP000053477">
    <property type="component" value="Unassembled WGS sequence"/>
</dbReference>
<gene>
    <name evidence="1" type="ORF">SCHPADRAFT_636599</name>
</gene>
<organism evidence="1 2">
    <name type="scientific">Schizopora paradoxa</name>
    <dbReference type="NCBI Taxonomy" id="27342"/>
    <lineage>
        <taxon>Eukaryota</taxon>
        <taxon>Fungi</taxon>
        <taxon>Dikarya</taxon>
        <taxon>Basidiomycota</taxon>
        <taxon>Agaricomycotina</taxon>
        <taxon>Agaricomycetes</taxon>
        <taxon>Hymenochaetales</taxon>
        <taxon>Schizoporaceae</taxon>
        <taxon>Schizopora</taxon>
    </lineage>
</organism>
<keyword evidence="2" id="KW-1185">Reference proteome</keyword>
<evidence type="ECO:0000313" key="1">
    <source>
        <dbReference type="EMBL" id="KLO07717.1"/>
    </source>
</evidence>
<evidence type="ECO:0000313" key="2">
    <source>
        <dbReference type="Proteomes" id="UP000053477"/>
    </source>
</evidence>
<sequence length="132" mass="15491">MGWRKVGNDGRELCGLLDYLFDGLKTLKTSIQMGRRLDGKDEMRVNLKELWCDGLHRHSASDDKTIHVKNAKIAFKANEERKIAAVVRLKVFGRRNPVGHKRHFQRLSRNRPLPPPRRLAHLHLRDVRRNER</sequence>
<proteinExistence type="predicted"/>